<dbReference type="InterPro" id="IPR000305">
    <property type="entry name" value="GIY-YIG_endonuc"/>
</dbReference>
<dbReference type="Pfam" id="PF01541">
    <property type="entry name" value="GIY-YIG"/>
    <property type="match status" value="1"/>
</dbReference>
<evidence type="ECO:0000256" key="1">
    <source>
        <dbReference type="ARBA" id="ARBA00007435"/>
    </source>
</evidence>
<dbReference type="PROSITE" id="PS50164">
    <property type="entry name" value="GIY_YIG"/>
    <property type="match status" value="1"/>
</dbReference>
<dbReference type="CDD" id="cd10449">
    <property type="entry name" value="GIY-YIG_SLX1_like"/>
    <property type="match status" value="1"/>
</dbReference>
<evidence type="ECO:0000313" key="4">
    <source>
        <dbReference type="Proteomes" id="UP000177682"/>
    </source>
</evidence>
<accession>A0A1F5PKC3</accession>
<dbReference type="Gene3D" id="3.40.1440.10">
    <property type="entry name" value="GIY-YIG endonuclease"/>
    <property type="match status" value="1"/>
</dbReference>
<dbReference type="Proteomes" id="UP000177682">
    <property type="component" value="Unassembled WGS sequence"/>
</dbReference>
<name>A0A1F5PKC3_9BACT</name>
<dbReference type="InterPro" id="IPR050190">
    <property type="entry name" value="UPF0213_domain"/>
</dbReference>
<evidence type="ECO:0000259" key="2">
    <source>
        <dbReference type="PROSITE" id="PS50164"/>
    </source>
</evidence>
<dbReference type="InterPro" id="IPR035901">
    <property type="entry name" value="GIY-YIG_endonuc_sf"/>
</dbReference>
<sequence length="81" mass="9641">MRFYAYILKSQKHGRYYVGSTNDLQDRLKRHNAGYNKSTKDGVPWELVYSETFLTKQEAYKRELKIKSYKGGEAFKRLINL</sequence>
<dbReference type="PANTHER" id="PTHR34477:SF1">
    <property type="entry name" value="UPF0213 PROTEIN YHBQ"/>
    <property type="match status" value="1"/>
</dbReference>
<comment type="caution">
    <text evidence="3">The sequence shown here is derived from an EMBL/GenBank/DDBJ whole genome shotgun (WGS) entry which is preliminary data.</text>
</comment>
<protein>
    <submittedName>
        <fullName evidence="3">Endonuclease</fullName>
    </submittedName>
</protein>
<reference evidence="3 4" key="1">
    <citation type="journal article" date="2016" name="Nat. Commun.">
        <title>Thousands of microbial genomes shed light on interconnected biogeochemical processes in an aquifer system.</title>
        <authorList>
            <person name="Anantharaman K."/>
            <person name="Brown C.T."/>
            <person name="Hug L.A."/>
            <person name="Sharon I."/>
            <person name="Castelle C.J."/>
            <person name="Probst A.J."/>
            <person name="Thomas B.C."/>
            <person name="Singh A."/>
            <person name="Wilkins M.J."/>
            <person name="Karaoz U."/>
            <person name="Brodie E.L."/>
            <person name="Williams K.H."/>
            <person name="Hubbard S.S."/>
            <person name="Banfield J.F."/>
        </authorList>
    </citation>
    <scope>NUCLEOTIDE SEQUENCE [LARGE SCALE GENOMIC DNA]</scope>
</reference>
<dbReference type="GO" id="GO:0004519">
    <property type="term" value="F:endonuclease activity"/>
    <property type="evidence" value="ECO:0007669"/>
    <property type="project" value="UniProtKB-KW"/>
</dbReference>
<dbReference type="PANTHER" id="PTHR34477">
    <property type="entry name" value="UPF0213 PROTEIN YHBQ"/>
    <property type="match status" value="1"/>
</dbReference>
<keyword evidence="3" id="KW-0378">Hydrolase</keyword>
<keyword evidence="3" id="KW-0540">Nuclease</keyword>
<gene>
    <name evidence="3" type="ORF">A3E29_04625</name>
</gene>
<proteinExistence type="inferred from homology"/>
<dbReference type="EMBL" id="MFEY01000007">
    <property type="protein sequence ID" value="OGE90341.1"/>
    <property type="molecule type" value="Genomic_DNA"/>
</dbReference>
<evidence type="ECO:0000313" key="3">
    <source>
        <dbReference type="EMBL" id="OGE90341.1"/>
    </source>
</evidence>
<dbReference type="AlphaFoldDB" id="A0A1F5PKC3"/>
<feature type="domain" description="GIY-YIG" evidence="2">
    <location>
        <begin position="1"/>
        <end position="81"/>
    </location>
</feature>
<comment type="similarity">
    <text evidence="1">Belongs to the UPF0213 family.</text>
</comment>
<keyword evidence="3" id="KW-0255">Endonuclease</keyword>
<dbReference type="SUPFAM" id="SSF82771">
    <property type="entry name" value="GIY-YIG endonuclease"/>
    <property type="match status" value="1"/>
</dbReference>
<organism evidence="3 4">
    <name type="scientific">Candidatus Doudnabacteria bacterium RIFCSPHIGHO2_12_FULL_48_16</name>
    <dbReference type="NCBI Taxonomy" id="1817838"/>
    <lineage>
        <taxon>Bacteria</taxon>
        <taxon>Candidatus Doudnaibacteriota</taxon>
    </lineage>
</organism>